<name>M3D437_SPHMS</name>
<dbReference type="HOGENOM" id="CLU_2028193_0_0_1"/>
<dbReference type="AlphaFoldDB" id="M3D437"/>
<evidence type="ECO:0000256" key="1">
    <source>
        <dbReference type="SAM" id="MobiDB-lite"/>
    </source>
</evidence>
<dbReference type="EMBL" id="KB456264">
    <property type="protein sequence ID" value="EMF12664.1"/>
    <property type="molecule type" value="Genomic_DNA"/>
</dbReference>
<dbReference type="Proteomes" id="UP000016931">
    <property type="component" value="Unassembled WGS sequence"/>
</dbReference>
<dbReference type="RefSeq" id="XP_016760785.1">
    <property type="nucleotide sequence ID" value="XM_016905453.1"/>
</dbReference>
<organism evidence="2 3">
    <name type="scientific">Sphaerulina musiva (strain SO2202)</name>
    <name type="common">Poplar stem canker fungus</name>
    <name type="synonym">Septoria musiva</name>
    <dbReference type="NCBI Taxonomy" id="692275"/>
    <lineage>
        <taxon>Eukaryota</taxon>
        <taxon>Fungi</taxon>
        <taxon>Dikarya</taxon>
        <taxon>Ascomycota</taxon>
        <taxon>Pezizomycotina</taxon>
        <taxon>Dothideomycetes</taxon>
        <taxon>Dothideomycetidae</taxon>
        <taxon>Mycosphaerellales</taxon>
        <taxon>Mycosphaerellaceae</taxon>
        <taxon>Sphaerulina</taxon>
    </lineage>
</organism>
<gene>
    <name evidence="2" type="ORF">SEPMUDRAFT_149273</name>
</gene>
<sequence length="122" mass="13142">MCRHDDQLRPTFSQILKRARKFVSSPNYPARGLREAPASDPRYVSGPYHLRLPSGYKGDKYPLGLALNTVPMDTFLGSDGRLPSPPASRGDVGDDEDSIMSDDLGGGPAVYGRPHLAADGSV</sequence>
<evidence type="ECO:0000313" key="2">
    <source>
        <dbReference type="EMBL" id="EMF12664.1"/>
    </source>
</evidence>
<keyword evidence="3" id="KW-1185">Reference proteome</keyword>
<reference evidence="2 3" key="1">
    <citation type="journal article" date="2012" name="PLoS Pathog.">
        <title>Diverse lifestyles and strategies of plant pathogenesis encoded in the genomes of eighteen Dothideomycetes fungi.</title>
        <authorList>
            <person name="Ohm R.A."/>
            <person name="Feau N."/>
            <person name="Henrissat B."/>
            <person name="Schoch C.L."/>
            <person name="Horwitz B.A."/>
            <person name="Barry K.W."/>
            <person name="Condon B.J."/>
            <person name="Copeland A.C."/>
            <person name="Dhillon B."/>
            <person name="Glaser F."/>
            <person name="Hesse C.N."/>
            <person name="Kosti I."/>
            <person name="LaButti K."/>
            <person name="Lindquist E.A."/>
            <person name="Lucas S."/>
            <person name="Salamov A.A."/>
            <person name="Bradshaw R.E."/>
            <person name="Ciuffetti L."/>
            <person name="Hamelin R.C."/>
            <person name="Kema G.H.J."/>
            <person name="Lawrence C."/>
            <person name="Scott J.A."/>
            <person name="Spatafora J.W."/>
            <person name="Turgeon B.G."/>
            <person name="de Wit P.J.G.M."/>
            <person name="Zhong S."/>
            <person name="Goodwin S.B."/>
            <person name="Grigoriev I.V."/>
        </authorList>
    </citation>
    <scope>NUCLEOTIDE SEQUENCE [LARGE SCALE GENOMIC DNA]</scope>
    <source>
        <strain evidence="2 3">SO2202</strain>
    </source>
</reference>
<protein>
    <submittedName>
        <fullName evidence="2">Uncharacterized protein</fullName>
    </submittedName>
</protein>
<evidence type="ECO:0000313" key="3">
    <source>
        <dbReference type="Proteomes" id="UP000016931"/>
    </source>
</evidence>
<feature type="region of interest" description="Disordered" evidence="1">
    <location>
        <begin position="76"/>
        <end position="122"/>
    </location>
</feature>
<accession>M3D437</accession>
<proteinExistence type="predicted"/>
<dbReference type="GeneID" id="27902590"/>